<reference evidence="2" key="1">
    <citation type="journal article" date="2019" name="Int. J. Syst. Evol. Microbiol.">
        <title>The Global Catalogue of Microorganisms (GCM) 10K type strain sequencing project: providing services to taxonomists for standard genome sequencing and annotation.</title>
        <authorList>
            <consortium name="The Broad Institute Genomics Platform"/>
            <consortium name="The Broad Institute Genome Sequencing Center for Infectious Disease"/>
            <person name="Wu L."/>
            <person name="Ma J."/>
        </authorList>
    </citation>
    <scope>NUCLEOTIDE SEQUENCE [LARGE SCALE GENOMIC DNA]</scope>
    <source>
        <strain evidence="2">JCM 14303</strain>
    </source>
</reference>
<comment type="caution">
    <text evidence="1">The sequence shown here is derived from an EMBL/GenBank/DDBJ whole genome shotgun (WGS) entry which is preliminary data.</text>
</comment>
<organism evidence="1 2">
    <name type="scientific">Kribbella lupini</name>
    <dbReference type="NCBI Taxonomy" id="291602"/>
    <lineage>
        <taxon>Bacteria</taxon>
        <taxon>Bacillati</taxon>
        <taxon>Actinomycetota</taxon>
        <taxon>Actinomycetes</taxon>
        <taxon>Propionibacteriales</taxon>
        <taxon>Kribbellaceae</taxon>
        <taxon>Kribbella</taxon>
    </lineage>
</organism>
<accession>A0ABP4KY74</accession>
<protein>
    <submittedName>
        <fullName evidence="1">Uncharacterized protein</fullName>
    </submittedName>
</protein>
<keyword evidence="2" id="KW-1185">Reference proteome</keyword>
<name>A0ABP4KY74_9ACTN</name>
<proteinExistence type="predicted"/>
<evidence type="ECO:0000313" key="1">
    <source>
        <dbReference type="EMBL" id="GAA1512606.1"/>
    </source>
</evidence>
<gene>
    <name evidence="1" type="ORF">GCM10009741_07790</name>
</gene>
<evidence type="ECO:0000313" key="2">
    <source>
        <dbReference type="Proteomes" id="UP001500363"/>
    </source>
</evidence>
<dbReference type="Proteomes" id="UP001500363">
    <property type="component" value="Unassembled WGS sequence"/>
</dbReference>
<dbReference type="EMBL" id="BAAANC010000001">
    <property type="protein sequence ID" value="GAA1512606.1"/>
    <property type="molecule type" value="Genomic_DNA"/>
</dbReference>
<sequence length="81" mass="8450">MPLAGVGEDLQRGELVGGLHLLLPELDDVDTPAQGGVEELFEVALLRPGVGAQVQPGGVESVAEWRGVLSHKAKPAMCIPK</sequence>